<reference evidence="1" key="1">
    <citation type="submission" date="2020-03" db="EMBL/GenBank/DDBJ databases">
        <title>The deep terrestrial virosphere.</title>
        <authorList>
            <person name="Holmfeldt K."/>
            <person name="Nilsson E."/>
            <person name="Simone D."/>
            <person name="Lopez-Fernandez M."/>
            <person name="Wu X."/>
            <person name="de Brujin I."/>
            <person name="Lundin D."/>
            <person name="Andersson A."/>
            <person name="Bertilsson S."/>
            <person name="Dopson M."/>
        </authorList>
    </citation>
    <scope>NUCLEOTIDE SEQUENCE</scope>
    <source>
        <strain evidence="1">MM415A02779</strain>
    </source>
</reference>
<organism evidence="1">
    <name type="scientific">viral metagenome</name>
    <dbReference type="NCBI Taxonomy" id="1070528"/>
    <lineage>
        <taxon>unclassified sequences</taxon>
        <taxon>metagenomes</taxon>
        <taxon>organismal metagenomes</taxon>
    </lineage>
</organism>
<protein>
    <submittedName>
        <fullName evidence="1">Uncharacterized protein</fullName>
    </submittedName>
</protein>
<proteinExistence type="predicted"/>
<accession>A0A6M3JR59</accession>
<dbReference type="EMBL" id="MT141946">
    <property type="protein sequence ID" value="QJA72370.1"/>
    <property type="molecule type" value="Genomic_DNA"/>
</dbReference>
<gene>
    <name evidence="1" type="ORF">MM415A02779_0007</name>
</gene>
<name>A0A6M3JR59_9ZZZZ</name>
<dbReference type="AlphaFoldDB" id="A0A6M3JR59"/>
<evidence type="ECO:0000313" key="1">
    <source>
        <dbReference type="EMBL" id="QJA72370.1"/>
    </source>
</evidence>
<sequence length="164" mass="18594">MNTYRVCKDPINPYVMINKLLINNPGLSLKAKGLMAYLLSKPDKWQVREKDLVKSSTDGKASIRTALRELQSKGYITKSQARTTKGTYRPVVYDIFEYPQTNQVKSITSSVDRKPVSGRLSNNDSISEIEAPLPASIYDIEQARNHAFSNADLEAIKRDMQRIR</sequence>